<dbReference type="InterPro" id="IPR048020">
    <property type="entry name" value="Transpos_IS3"/>
</dbReference>
<dbReference type="GO" id="GO:0003676">
    <property type="term" value="F:nucleic acid binding"/>
    <property type="evidence" value="ECO:0007669"/>
    <property type="project" value="InterPro"/>
</dbReference>
<gene>
    <name evidence="2" type="ORF">GMBLW1_18710</name>
</gene>
<dbReference type="Pfam" id="PF13683">
    <property type="entry name" value="rve_3"/>
    <property type="match status" value="1"/>
</dbReference>
<dbReference type="InterPro" id="IPR012337">
    <property type="entry name" value="RNaseH-like_sf"/>
</dbReference>
<dbReference type="InterPro" id="IPR001584">
    <property type="entry name" value="Integrase_cat-core"/>
</dbReference>
<dbReference type="AlphaFoldDB" id="A0A6C2YLH5"/>
<evidence type="ECO:0000259" key="1">
    <source>
        <dbReference type="PROSITE" id="PS50994"/>
    </source>
</evidence>
<dbReference type="EMBL" id="LR593887">
    <property type="protein sequence ID" value="VTS00353.1"/>
    <property type="molecule type" value="Genomic_DNA"/>
</dbReference>
<dbReference type="PANTHER" id="PTHR47515:SF1">
    <property type="entry name" value="BLR2054 PROTEIN"/>
    <property type="match status" value="1"/>
</dbReference>
<proteinExistence type="predicted"/>
<name>A0A6C2YLH5_9BACT</name>
<reference evidence="2" key="1">
    <citation type="submission" date="2019-04" db="EMBL/GenBank/DDBJ databases">
        <authorList>
            <consortium name="Science for Life Laboratories"/>
        </authorList>
    </citation>
    <scope>NUCLEOTIDE SEQUENCE</scope>
    <source>
        <strain evidence="2">MBLW1</strain>
    </source>
</reference>
<keyword evidence="3" id="KW-1185">Reference proteome</keyword>
<protein>
    <recommendedName>
        <fullName evidence="1">Integrase catalytic domain-containing protein</fullName>
    </recommendedName>
</protein>
<sequence>MEAMLELVGRHPRYGYRRIWVLLVRAGWRVNRKRVSRLWKAQGLRVPRKIRKKTRLGQSANGCSRYRAMGKDHVWCWDFIHDRTTSGSTLKVLSVLDEYTRECLALEVGRSMGSREVIGVLAELVEVRGAPGHIRSDNGPEFIAGAIRDWLAGAGVGTLYVEPGSPWENGYAESFHSRVRDEFLGVEEFASVTEAKVLAGQWRREYNHERPHSSLGYKTPAEYGELCPRHDSAARCRVEDTIG</sequence>
<accession>A0A6C2YLH5</accession>
<organism evidence="2">
    <name type="scientific">Tuwongella immobilis</name>
    <dbReference type="NCBI Taxonomy" id="692036"/>
    <lineage>
        <taxon>Bacteria</taxon>
        <taxon>Pseudomonadati</taxon>
        <taxon>Planctomycetota</taxon>
        <taxon>Planctomycetia</taxon>
        <taxon>Gemmatales</taxon>
        <taxon>Gemmataceae</taxon>
        <taxon>Tuwongella</taxon>
    </lineage>
</organism>
<dbReference type="NCBIfam" id="NF033516">
    <property type="entry name" value="transpos_IS3"/>
    <property type="match status" value="1"/>
</dbReference>
<dbReference type="SUPFAM" id="SSF53098">
    <property type="entry name" value="Ribonuclease H-like"/>
    <property type="match status" value="1"/>
</dbReference>
<dbReference type="PROSITE" id="PS50994">
    <property type="entry name" value="INTEGRASE"/>
    <property type="match status" value="1"/>
</dbReference>
<dbReference type="EMBL" id="LR586016">
    <property type="protein sequence ID" value="VIP02089.1"/>
    <property type="molecule type" value="Genomic_DNA"/>
</dbReference>
<dbReference type="InterPro" id="IPR036397">
    <property type="entry name" value="RNaseH_sf"/>
</dbReference>
<evidence type="ECO:0000313" key="2">
    <source>
        <dbReference type="EMBL" id="VIP02089.1"/>
    </source>
</evidence>
<dbReference type="InterPro" id="IPR025948">
    <property type="entry name" value="HTH-like_dom"/>
</dbReference>
<dbReference type="Pfam" id="PF13276">
    <property type="entry name" value="HTH_21"/>
    <property type="match status" value="1"/>
</dbReference>
<feature type="domain" description="Integrase catalytic" evidence="1">
    <location>
        <begin position="67"/>
        <end position="228"/>
    </location>
</feature>
<dbReference type="KEGG" id="tim:GMBLW1_18710"/>
<dbReference type="Gene3D" id="3.30.420.10">
    <property type="entry name" value="Ribonuclease H-like superfamily/Ribonuclease H"/>
    <property type="match status" value="1"/>
</dbReference>
<dbReference type="PANTHER" id="PTHR47515">
    <property type="entry name" value="LOW CALCIUM RESPONSE LOCUS PROTEIN T"/>
    <property type="match status" value="1"/>
</dbReference>
<dbReference type="GO" id="GO:0015074">
    <property type="term" value="P:DNA integration"/>
    <property type="evidence" value="ECO:0007669"/>
    <property type="project" value="InterPro"/>
</dbReference>
<evidence type="ECO:0000313" key="3">
    <source>
        <dbReference type="Proteomes" id="UP000464378"/>
    </source>
</evidence>
<dbReference type="Proteomes" id="UP000464378">
    <property type="component" value="Chromosome"/>
</dbReference>
<dbReference type="InParanoid" id="A0A6C2YLH5"/>
<dbReference type="FunCoup" id="A0A6C2YLH5">
    <property type="interactions" value="2"/>
</dbReference>